<gene>
    <name evidence="1" type="ORF">ANN_16781</name>
</gene>
<evidence type="ECO:0000313" key="1">
    <source>
        <dbReference type="EMBL" id="KAJ4436650.1"/>
    </source>
</evidence>
<name>A0ABQ8ST82_PERAM</name>
<proteinExistence type="predicted"/>
<protein>
    <submittedName>
        <fullName evidence="1">Uncharacterized protein</fullName>
    </submittedName>
</protein>
<dbReference type="Proteomes" id="UP001148838">
    <property type="component" value="Unassembled WGS sequence"/>
</dbReference>
<dbReference type="EMBL" id="JAJSOF020000021">
    <property type="protein sequence ID" value="KAJ4436650.1"/>
    <property type="molecule type" value="Genomic_DNA"/>
</dbReference>
<sequence>MKLEPRLLLLTQAIANSTFSVLWCLSVPGKDLLHLYFVITSRRHSDTGKCSITPRMKMARRALSFLSVFSSKAYIIPSKKEAPSQNAREIKIYLDRKFPGRWIGRAGLNPWTLRSPDMTPLILIFGRTSTLLIPPYCTVAVGDVDTSGDGKMCNLVYRDTIRYTGATSHPDPIWKRPAIMANNPTVAPKMYKDWDCAAVKGQWAEKHKCGGH</sequence>
<evidence type="ECO:0000313" key="2">
    <source>
        <dbReference type="Proteomes" id="UP001148838"/>
    </source>
</evidence>
<accession>A0ABQ8ST82</accession>
<reference evidence="1 2" key="1">
    <citation type="journal article" date="2022" name="Allergy">
        <title>Genome assembly and annotation of Periplaneta americana reveal a comprehensive cockroach allergen profile.</title>
        <authorList>
            <person name="Wang L."/>
            <person name="Xiong Q."/>
            <person name="Saelim N."/>
            <person name="Wang L."/>
            <person name="Nong W."/>
            <person name="Wan A.T."/>
            <person name="Shi M."/>
            <person name="Liu X."/>
            <person name="Cao Q."/>
            <person name="Hui J.H.L."/>
            <person name="Sookrung N."/>
            <person name="Leung T.F."/>
            <person name="Tungtrongchitr A."/>
            <person name="Tsui S.K.W."/>
        </authorList>
    </citation>
    <scope>NUCLEOTIDE SEQUENCE [LARGE SCALE GENOMIC DNA]</scope>
    <source>
        <strain evidence="1">PWHHKU_190912</strain>
    </source>
</reference>
<keyword evidence="2" id="KW-1185">Reference proteome</keyword>
<organism evidence="1 2">
    <name type="scientific">Periplaneta americana</name>
    <name type="common">American cockroach</name>
    <name type="synonym">Blatta americana</name>
    <dbReference type="NCBI Taxonomy" id="6978"/>
    <lineage>
        <taxon>Eukaryota</taxon>
        <taxon>Metazoa</taxon>
        <taxon>Ecdysozoa</taxon>
        <taxon>Arthropoda</taxon>
        <taxon>Hexapoda</taxon>
        <taxon>Insecta</taxon>
        <taxon>Pterygota</taxon>
        <taxon>Neoptera</taxon>
        <taxon>Polyneoptera</taxon>
        <taxon>Dictyoptera</taxon>
        <taxon>Blattodea</taxon>
        <taxon>Blattoidea</taxon>
        <taxon>Blattidae</taxon>
        <taxon>Blattinae</taxon>
        <taxon>Periplaneta</taxon>
    </lineage>
</organism>
<comment type="caution">
    <text evidence="1">The sequence shown here is derived from an EMBL/GenBank/DDBJ whole genome shotgun (WGS) entry which is preliminary data.</text>
</comment>